<sequence length="71" mass="7617">MRTVRPDLSIAVWRKSSRSINGNDCVEVADRQFPGTVPIRDSKNPDGPAITPTTTAWSTFVTAVANGDLSA</sequence>
<evidence type="ECO:0000259" key="1">
    <source>
        <dbReference type="Pfam" id="PF04149"/>
    </source>
</evidence>
<dbReference type="RefSeq" id="WP_344123732.1">
    <property type="nucleotide sequence ID" value="NZ_BAAABW010000039.1"/>
</dbReference>
<proteinExistence type="predicted"/>
<dbReference type="InterPro" id="IPR007278">
    <property type="entry name" value="DUF397"/>
</dbReference>
<organism evidence="2 3">
    <name type="scientific">Streptomyces blastmyceticus</name>
    <dbReference type="NCBI Taxonomy" id="68180"/>
    <lineage>
        <taxon>Bacteria</taxon>
        <taxon>Bacillati</taxon>
        <taxon>Actinomycetota</taxon>
        <taxon>Actinomycetes</taxon>
        <taxon>Kitasatosporales</taxon>
        <taxon>Streptomycetaceae</taxon>
        <taxon>Streptomyces</taxon>
    </lineage>
</organism>
<protein>
    <submittedName>
        <fullName evidence="2">DUF397 domain-containing protein</fullName>
    </submittedName>
</protein>
<reference evidence="2 3" key="1">
    <citation type="journal article" date="2019" name="Int. J. Syst. Evol. Microbiol.">
        <title>The Global Catalogue of Microorganisms (GCM) 10K type strain sequencing project: providing services to taxonomists for standard genome sequencing and annotation.</title>
        <authorList>
            <consortium name="The Broad Institute Genomics Platform"/>
            <consortium name="The Broad Institute Genome Sequencing Center for Infectious Disease"/>
            <person name="Wu L."/>
            <person name="Ma J."/>
        </authorList>
    </citation>
    <scope>NUCLEOTIDE SEQUENCE [LARGE SCALE GENOMIC DNA]</scope>
    <source>
        <strain evidence="2 3">JCM 4565</strain>
    </source>
</reference>
<dbReference type="EMBL" id="BAAABW010000039">
    <property type="protein sequence ID" value="GAA0378046.1"/>
    <property type="molecule type" value="Genomic_DNA"/>
</dbReference>
<evidence type="ECO:0000313" key="3">
    <source>
        <dbReference type="Proteomes" id="UP001500063"/>
    </source>
</evidence>
<dbReference type="Proteomes" id="UP001500063">
    <property type="component" value="Unassembled WGS sequence"/>
</dbReference>
<evidence type="ECO:0000313" key="2">
    <source>
        <dbReference type="EMBL" id="GAA0378046.1"/>
    </source>
</evidence>
<feature type="domain" description="DUF397" evidence="1">
    <location>
        <begin position="11"/>
        <end position="64"/>
    </location>
</feature>
<gene>
    <name evidence="2" type="ORF">GCM10010319_65730</name>
</gene>
<keyword evidence="3" id="KW-1185">Reference proteome</keyword>
<dbReference type="Pfam" id="PF04149">
    <property type="entry name" value="DUF397"/>
    <property type="match status" value="1"/>
</dbReference>
<comment type="caution">
    <text evidence="2">The sequence shown here is derived from an EMBL/GenBank/DDBJ whole genome shotgun (WGS) entry which is preliminary data.</text>
</comment>
<accession>A0ABN0Y153</accession>
<name>A0ABN0Y153_9ACTN</name>